<organism evidence="1 2">
    <name type="scientific">Methylomonas rivi</name>
    <dbReference type="NCBI Taxonomy" id="2952226"/>
    <lineage>
        <taxon>Bacteria</taxon>
        <taxon>Pseudomonadati</taxon>
        <taxon>Pseudomonadota</taxon>
        <taxon>Gammaproteobacteria</taxon>
        <taxon>Methylococcales</taxon>
        <taxon>Methylococcaceae</taxon>
        <taxon>Methylomonas</taxon>
    </lineage>
</organism>
<protein>
    <submittedName>
        <fullName evidence="1">Folate-binding protein</fullName>
    </submittedName>
</protein>
<dbReference type="Gene3D" id="2.40.30.160">
    <property type="match status" value="1"/>
</dbReference>
<name>A0ABT1U9B7_9GAMM</name>
<gene>
    <name evidence="1" type="ORF">NP596_16085</name>
</gene>
<dbReference type="RefSeq" id="WP_256616407.1">
    <property type="nucleotide sequence ID" value="NZ_JANIBK010000114.1"/>
</dbReference>
<dbReference type="Gene3D" id="3.30.70.1630">
    <property type="match status" value="1"/>
</dbReference>
<dbReference type="InterPro" id="IPR045179">
    <property type="entry name" value="YgfZ/GcvT"/>
</dbReference>
<dbReference type="Gene3D" id="3.30.70.1400">
    <property type="entry name" value="Aminomethyltransferase beta-barrel domains"/>
    <property type="match status" value="1"/>
</dbReference>
<comment type="caution">
    <text evidence="1">The sequence shown here is derived from an EMBL/GenBank/DDBJ whole genome shotgun (WGS) entry which is preliminary data.</text>
</comment>
<dbReference type="Proteomes" id="UP001524586">
    <property type="component" value="Unassembled WGS sequence"/>
</dbReference>
<dbReference type="PANTHER" id="PTHR22602:SF0">
    <property type="entry name" value="TRANSFERASE CAF17, MITOCHONDRIAL-RELATED"/>
    <property type="match status" value="1"/>
</dbReference>
<evidence type="ECO:0000313" key="2">
    <source>
        <dbReference type="Proteomes" id="UP001524586"/>
    </source>
</evidence>
<evidence type="ECO:0000313" key="1">
    <source>
        <dbReference type="EMBL" id="MCQ8129979.1"/>
    </source>
</evidence>
<dbReference type="NCBIfam" id="TIGR03317">
    <property type="entry name" value="ygfZ_signature"/>
    <property type="match status" value="1"/>
</dbReference>
<dbReference type="EMBL" id="JANIBK010000114">
    <property type="protein sequence ID" value="MCQ8129979.1"/>
    <property type="molecule type" value="Genomic_DNA"/>
</dbReference>
<dbReference type="PANTHER" id="PTHR22602">
    <property type="entry name" value="TRANSFERASE CAF17, MITOCHONDRIAL-RELATED"/>
    <property type="match status" value="1"/>
</dbReference>
<accession>A0ABT1U9B7</accession>
<dbReference type="SUPFAM" id="SSF103025">
    <property type="entry name" value="Folate-binding domain"/>
    <property type="match status" value="1"/>
</dbReference>
<dbReference type="InterPro" id="IPR017703">
    <property type="entry name" value="YgfZ/GCV_T_CS"/>
</dbReference>
<proteinExistence type="predicted"/>
<reference evidence="1 2" key="1">
    <citation type="submission" date="2022-07" db="EMBL/GenBank/DDBJ databases">
        <title>Methylomonas rivi sp. nov., Methylomonas rosea sp. nov., Methylomonas aureus sp. nov. and Methylomonas subterranea sp. nov., four novel methanotrophs isolated from a freshwater creek and the deep terrestrial subsurface.</title>
        <authorList>
            <person name="Abin C."/>
            <person name="Sankaranarayanan K."/>
            <person name="Garner C."/>
            <person name="Sindelar R."/>
            <person name="Kotary K."/>
            <person name="Garner R."/>
            <person name="Barclay S."/>
            <person name="Lawson P."/>
            <person name="Krumholz L."/>
        </authorList>
    </citation>
    <scope>NUCLEOTIDE SEQUENCE [LARGE SCALE GENOMIC DNA]</scope>
    <source>
        <strain evidence="1 2">WSC-6</strain>
    </source>
</reference>
<sequence>MTTPQQPTASLYHLTHLAIIEVNGEDAGRFLQGQLTCDINGLSPEKASIAAFCNAKGRMISTLLVIKTQLGFFLIVPAGLLDIVTKKLQMYVLRAKVKLAKPENLMLAGLNQPGNIIDFDLPTQDFYCSDNAGAVFIKMPSAPRFLCVAPLSAAERHPFKNLPTRPLAEWRFQDISVGLPWFEASQSEQYIPQMLNIDQLDGISFSKGCYTGQEIVARTHYLGKAKRQLHVAEVNEILPQDNDFTVKDAETQQKCGDILALASYGSITRLLIVLQTVDDNPKNFILDNQQHTPIKLLPRQ</sequence>
<keyword evidence="2" id="KW-1185">Reference proteome</keyword>